<reference evidence="2 3" key="1">
    <citation type="journal article" date="2015" name="Stand. Genomic Sci.">
        <title>Genomic Encyclopedia of Bacterial and Archaeal Type Strains, Phase III: the genomes of soil and plant-associated and newly described type strains.</title>
        <authorList>
            <person name="Whitman W.B."/>
            <person name="Woyke T."/>
            <person name="Klenk H.P."/>
            <person name="Zhou Y."/>
            <person name="Lilburn T.G."/>
            <person name="Beck B.J."/>
            <person name="De Vos P."/>
            <person name="Vandamme P."/>
            <person name="Eisen J.A."/>
            <person name="Garrity G."/>
            <person name="Hugenholtz P."/>
            <person name="Kyrpides N.C."/>
        </authorList>
    </citation>
    <scope>NUCLEOTIDE SEQUENCE [LARGE SCALE GENOMIC DNA]</scope>
    <source>
        <strain evidence="2 3">CGMCC 1.10685</strain>
    </source>
</reference>
<dbReference type="Proteomes" id="UP000437862">
    <property type="component" value="Chromosome"/>
</dbReference>
<dbReference type="EMBL" id="VLKW01000011">
    <property type="protein sequence ID" value="TWI43827.1"/>
    <property type="molecule type" value="Genomic_DNA"/>
</dbReference>
<sequence length="61" mass="6403">MEFRFKFTKRLVVLGVLCAVALVVLLLALGFQIGVRMAAETAGPALPAPLERATPAPKAAP</sequence>
<proteinExistence type="predicted"/>
<reference evidence="2" key="2">
    <citation type="submission" date="2019-07" db="EMBL/GenBank/DDBJ databases">
        <authorList>
            <person name="Whitman W."/>
            <person name="Huntemann M."/>
            <person name="Clum A."/>
            <person name="Pillay M."/>
            <person name="Palaniappan K."/>
            <person name="Varghese N."/>
            <person name="Mikhailova N."/>
            <person name="Stamatis D."/>
            <person name="Reddy T."/>
            <person name="Daum C."/>
            <person name="Shapiro N."/>
            <person name="Ivanova N."/>
            <person name="Kyrpides N."/>
            <person name="Woyke T."/>
        </authorList>
    </citation>
    <scope>NUCLEOTIDE SEQUENCE</scope>
    <source>
        <strain evidence="2">CGMCC 1.10685</strain>
    </source>
</reference>
<organism evidence="2 3">
    <name type="scientific">Pseudoduganella flava</name>
    <dbReference type="NCBI Taxonomy" id="871742"/>
    <lineage>
        <taxon>Bacteria</taxon>
        <taxon>Pseudomonadati</taxon>
        <taxon>Pseudomonadota</taxon>
        <taxon>Betaproteobacteria</taxon>
        <taxon>Burkholderiales</taxon>
        <taxon>Oxalobacteraceae</taxon>
        <taxon>Telluria group</taxon>
        <taxon>Pseudoduganella</taxon>
    </lineage>
</organism>
<evidence type="ECO:0000313" key="2">
    <source>
        <dbReference type="EMBL" id="TWI43827.1"/>
    </source>
</evidence>
<name>A0A562PHB5_9BURK</name>
<evidence type="ECO:0000313" key="4">
    <source>
        <dbReference type="Proteomes" id="UP000437862"/>
    </source>
</evidence>
<gene>
    <name evidence="1" type="ORF">GO485_28945</name>
    <name evidence="2" type="ORF">IP92_04881</name>
</gene>
<reference evidence="1 4" key="3">
    <citation type="submission" date="2019-12" db="EMBL/GenBank/DDBJ databases">
        <title>Draft Genome Sequences of Six Type Strains of the Genus Massilia.</title>
        <authorList>
            <person name="Miess H."/>
            <person name="Frediansyah A."/>
            <person name="Goeker M."/>
            <person name="Gross H."/>
        </authorList>
    </citation>
    <scope>NUCLEOTIDE SEQUENCE [LARGE SCALE GENOMIC DNA]</scope>
    <source>
        <strain evidence="1 4">DSM 26639</strain>
    </source>
</reference>
<evidence type="ECO:0000313" key="1">
    <source>
        <dbReference type="EMBL" id="QGZ42664.1"/>
    </source>
</evidence>
<keyword evidence="4" id="KW-1185">Reference proteome</keyword>
<dbReference type="EMBL" id="CP046904">
    <property type="protein sequence ID" value="QGZ42664.1"/>
    <property type="molecule type" value="Genomic_DNA"/>
</dbReference>
<dbReference type="RefSeq" id="WP_145880166.1">
    <property type="nucleotide sequence ID" value="NZ_CP046904.1"/>
</dbReference>
<protein>
    <submittedName>
        <fullName evidence="2">Uncharacterized protein</fullName>
    </submittedName>
</protein>
<evidence type="ECO:0000313" key="3">
    <source>
        <dbReference type="Proteomes" id="UP000315112"/>
    </source>
</evidence>
<dbReference type="Proteomes" id="UP000315112">
    <property type="component" value="Unassembled WGS sequence"/>
</dbReference>
<accession>A0A562PHB5</accession>
<dbReference type="AlphaFoldDB" id="A0A562PHB5"/>